<dbReference type="OrthoDB" id="1991310at2759"/>
<proteinExistence type="predicted"/>
<comment type="caution">
    <text evidence="1">The sequence shown here is derived from an EMBL/GenBank/DDBJ whole genome shotgun (WGS) entry which is preliminary data.</text>
</comment>
<sequence>MVGSTVKRLAPGIYVVRYKLGDDIPFNEELLNELTVESARALGIAARSAPTQGVSVLPVCNMSNCVVNAYVKKEGVPFGQCKL</sequence>
<organism evidence="1 2">
    <name type="scientific">Adiantum capillus-veneris</name>
    <name type="common">Maidenhair fern</name>
    <dbReference type="NCBI Taxonomy" id="13818"/>
    <lineage>
        <taxon>Eukaryota</taxon>
        <taxon>Viridiplantae</taxon>
        <taxon>Streptophyta</taxon>
        <taxon>Embryophyta</taxon>
        <taxon>Tracheophyta</taxon>
        <taxon>Polypodiopsida</taxon>
        <taxon>Polypodiidae</taxon>
        <taxon>Polypodiales</taxon>
        <taxon>Pteridineae</taxon>
        <taxon>Pteridaceae</taxon>
        <taxon>Vittarioideae</taxon>
        <taxon>Adiantum</taxon>
    </lineage>
</organism>
<gene>
    <name evidence="1" type="ORF">GOP47_0018064</name>
</gene>
<accession>A0A9D4UGM0</accession>
<evidence type="ECO:0000313" key="2">
    <source>
        <dbReference type="Proteomes" id="UP000886520"/>
    </source>
</evidence>
<dbReference type="Proteomes" id="UP000886520">
    <property type="component" value="Chromosome 17"/>
</dbReference>
<dbReference type="AlphaFoldDB" id="A0A9D4UGM0"/>
<name>A0A9D4UGM0_ADICA</name>
<protein>
    <submittedName>
        <fullName evidence="1">Uncharacterized protein</fullName>
    </submittedName>
</protein>
<dbReference type="EMBL" id="JABFUD020000017">
    <property type="protein sequence ID" value="KAI5067536.1"/>
    <property type="molecule type" value="Genomic_DNA"/>
</dbReference>
<evidence type="ECO:0000313" key="1">
    <source>
        <dbReference type="EMBL" id="KAI5067536.1"/>
    </source>
</evidence>
<keyword evidence="2" id="KW-1185">Reference proteome</keyword>
<reference evidence="1" key="1">
    <citation type="submission" date="2021-01" db="EMBL/GenBank/DDBJ databases">
        <title>Adiantum capillus-veneris genome.</title>
        <authorList>
            <person name="Fang Y."/>
            <person name="Liao Q."/>
        </authorList>
    </citation>
    <scope>NUCLEOTIDE SEQUENCE</scope>
    <source>
        <strain evidence="1">H3</strain>
        <tissue evidence="1">Leaf</tissue>
    </source>
</reference>